<dbReference type="PANTHER" id="PTHR31336:SF3">
    <property type="entry name" value="PROTEIN LIN-37 HOMOLOG"/>
    <property type="match status" value="1"/>
</dbReference>
<dbReference type="GO" id="GO:0031523">
    <property type="term" value="C:Myb complex"/>
    <property type="evidence" value="ECO:0007669"/>
    <property type="project" value="TreeGrafter"/>
</dbReference>
<protein>
    <recommendedName>
        <fullName evidence="3">Antolefinin</fullName>
    </recommendedName>
</protein>
<organism evidence="2">
    <name type="scientific">Culex tarsalis</name>
    <name type="common">Encephalitis mosquito</name>
    <dbReference type="NCBI Taxonomy" id="7177"/>
    <lineage>
        <taxon>Eukaryota</taxon>
        <taxon>Metazoa</taxon>
        <taxon>Ecdysozoa</taxon>
        <taxon>Arthropoda</taxon>
        <taxon>Hexapoda</taxon>
        <taxon>Insecta</taxon>
        <taxon>Pterygota</taxon>
        <taxon>Neoptera</taxon>
        <taxon>Endopterygota</taxon>
        <taxon>Diptera</taxon>
        <taxon>Nematocera</taxon>
        <taxon>Culicoidea</taxon>
        <taxon>Culicidae</taxon>
        <taxon>Culicinae</taxon>
        <taxon>Culicini</taxon>
        <taxon>Culex</taxon>
        <taxon>Culex</taxon>
    </lineage>
</organism>
<dbReference type="AlphaFoldDB" id="A0A1Q3EVT1"/>
<reference evidence="2" key="1">
    <citation type="submission" date="2017-01" db="EMBL/GenBank/DDBJ databases">
        <title>A deep insight into the sialotranscriptome of adult male and female Cluex tarsalis mosquitoes.</title>
        <authorList>
            <person name="Ribeiro J.M."/>
            <person name="Moreira F."/>
            <person name="Bernard K.A."/>
            <person name="Calvo E."/>
        </authorList>
    </citation>
    <scope>NUCLEOTIDE SEQUENCE</scope>
    <source>
        <strain evidence="2">Kern County</strain>
        <tissue evidence="2">Salivary glands</tissue>
    </source>
</reference>
<dbReference type="GO" id="GO:0017053">
    <property type="term" value="C:transcription repressor complex"/>
    <property type="evidence" value="ECO:0007669"/>
    <property type="project" value="InterPro"/>
</dbReference>
<dbReference type="InterPro" id="IPR028226">
    <property type="entry name" value="LIN37"/>
</dbReference>
<dbReference type="EMBL" id="GFDL01015669">
    <property type="protein sequence ID" value="JAV19376.1"/>
    <property type="molecule type" value="Transcribed_RNA"/>
</dbReference>
<feature type="region of interest" description="Disordered" evidence="1">
    <location>
        <begin position="22"/>
        <end position="54"/>
    </location>
</feature>
<evidence type="ECO:0000313" key="2">
    <source>
        <dbReference type="EMBL" id="JAV19376.1"/>
    </source>
</evidence>
<evidence type="ECO:0000256" key="1">
    <source>
        <dbReference type="SAM" id="MobiDB-lite"/>
    </source>
</evidence>
<dbReference type="PANTHER" id="PTHR31336">
    <property type="entry name" value="LIN37 HOMOLOG"/>
    <property type="match status" value="1"/>
</dbReference>
<name>A0A1Q3EVT1_CULTA</name>
<evidence type="ECO:0008006" key="3">
    <source>
        <dbReference type="Google" id="ProtNLM"/>
    </source>
</evidence>
<dbReference type="GO" id="GO:0000122">
    <property type="term" value="P:negative regulation of transcription by RNA polymerase II"/>
    <property type="evidence" value="ECO:0007669"/>
    <property type="project" value="TreeGrafter"/>
</dbReference>
<sequence length="222" mass="26232">MPNPNFPERQSLLKVNRYSLMMRPSAPTSGSPEAPYVNRRQPTDPSLPLRGRPSKRVKMEYMSAAIRHQHSSTFIMKLFDRSVDLARFSEQTALYPVCRAWMQNAPRVARKDEQDGLKENPPRELLPDIVEQYKRKEVVEVEKMPKAVESELEPFVREECFPKQEEEKEVGEDEKMGRDELLKRHKERWSGIKRRWVNHRKNYLGKYQQSFDLLDAIMMKQA</sequence>
<proteinExistence type="predicted"/>
<dbReference type="Pfam" id="PF15306">
    <property type="entry name" value="LIN37"/>
    <property type="match status" value="1"/>
</dbReference>
<accession>A0A1Q3EVT1</accession>